<keyword evidence="1" id="KW-0812">Transmembrane</keyword>
<sequence length="295" mass="32822">MAGLGAVTGFFSGIVFLVVLLVVQPLDLSLLPRRMWMHQVTIQWVLVAFGASALCVGVIWFQIKAFSKPTPQPVSRRTKASIAPATPTAMPSVPGAVWVFSTVSEYISRRIDPEVEPPDFLELIRRNRKGEDIAADAFPRSFILRGQRVPRDILHGNFLFVSRDIADILADFDLGRSQLIPLDGMYRGRDRTKLDKDYFILTFASSKTVFSPEGSNPAAIRQSVPDIPWWKLFIADFPDGSFAVTEDALEGADFWSDPTTPVGMLYMSEHLKAALDAQGIGKKMGFKRCRVVRSD</sequence>
<accession>A0A0P1G085</accession>
<dbReference type="AlphaFoldDB" id="A0A0P1G085"/>
<keyword evidence="3" id="KW-1185">Reference proteome</keyword>
<feature type="transmembrane region" description="Helical" evidence="1">
    <location>
        <begin position="44"/>
        <end position="63"/>
    </location>
</feature>
<dbReference type="EMBL" id="CYSD01000009">
    <property type="protein sequence ID" value="CUH75128.1"/>
    <property type="molecule type" value="Genomic_DNA"/>
</dbReference>
<protein>
    <submittedName>
        <fullName evidence="2">Uncharacterized protein</fullName>
    </submittedName>
</protein>
<gene>
    <name evidence="2" type="ORF">TRM7557_00233</name>
</gene>
<evidence type="ECO:0000313" key="3">
    <source>
        <dbReference type="Proteomes" id="UP000052022"/>
    </source>
</evidence>
<name>A0A0P1G085_9RHOB</name>
<keyword evidence="1" id="KW-1133">Transmembrane helix</keyword>
<reference evidence="2 3" key="1">
    <citation type="submission" date="2015-09" db="EMBL/GenBank/DDBJ databases">
        <authorList>
            <consortium name="Swine Surveillance"/>
        </authorList>
    </citation>
    <scope>NUCLEOTIDE SEQUENCE [LARGE SCALE GENOMIC DNA]</scope>
    <source>
        <strain evidence="2 3">CECT 7557</strain>
    </source>
</reference>
<evidence type="ECO:0000313" key="2">
    <source>
        <dbReference type="EMBL" id="CUH75128.1"/>
    </source>
</evidence>
<feature type="transmembrane region" description="Helical" evidence="1">
    <location>
        <begin position="6"/>
        <end position="23"/>
    </location>
</feature>
<organism evidence="2 3">
    <name type="scientific">Tritonibacter multivorans</name>
    <dbReference type="NCBI Taxonomy" id="928856"/>
    <lineage>
        <taxon>Bacteria</taxon>
        <taxon>Pseudomonadati</taxon>
        <taxon>Pseudomonadota</taxon>
        <taxon>Alphaproteobacteria</taxon>
        <taxon>Rhodobacterales</taxon>
        <taxon>Paracoccaceae</taxon>
        <taxon>Tritonibacter</taxon>
    </lineage>
</organism>
<proteinExistence type="predicted"/>
<dbReference type="Proteomes" id="UP000052022">
    <property type="component" value="Unassembled WGS sequence"/>
</dbReference>
<keyword evidence="1" id="KW-0472">Membrane</keyword>
<evidence type="ECO:0000256" key="1">
    <source>
        <dbReference type="SAM" id="Phobius"/>
    </source>
</evidence>